<protein>
    <submittedName>
        <fullName evidence="1">Uncharacterized protein</fullName>
    </submittedName>
</protein>
<proteinExistence type="predicted"/>
<accession>A0ABW2U2M2</accession>
<evidence type="ECO:0000313" key="2">
    <source>
        <dbReference type="Proteomes" id="UP001596513"/>
    </source>
</evidence>
<comment type="caution">
    <text evidence="1">The sequence shown here is derived from an EMBL/GenBank/DDBJ whole genome shotgun (WGS) entry which is preliminary data.</text>
</comment>
<evidence type="ECO:0000313" key="1">
    <source>
        <dbReference type="EMBL" id="MFC7667605.1"/>
    </source>
</evidence>
<keyword evidence="2" id="KW-1185">Reference proteome</keyword>
<dbReference type="RefSeq" id="WP_380202265.1">
    <property type="nucleotide sequence ID" value="NZ_JBHTEK010000001.1"/>
</dbReference>
<dbReference type="Proteomes" id="UP001596513">
    <property type="component" value="Unassembled WGS sequence"/>
</dbReference>
<name>A0ABW2U2M2_9BACT</name>
<organism evidence="1 2">
    <name type="scientific">Hymenobacter humi</name>
    <dbReference type="NCBI Taxonomy" id="1411620"/>
    <lineage>
        <taxon>Bacteria</taxon>
        <taxon>Pseudomonadati</taxon>
        <taxon>Bacteroidota</taxon>
        <taxon>Cytophagia</taxon>
        <taxon>Cytophagales</taxon>
        <taxon>Hymenobacteraceae</taxon>
        <taxon>Hymenobacter</taxon>
    </lineage>
</organism>
<gene>
    <name evidence="1" type="ORF">ACFQT0_09560</name>
</gene>
<sequence>MAVVAQDLGRVLLNLCANALYAVRQRQREATAAHEPPATSPP</sequence>
<dbReference type="EMBL" id="JBHTEK010000001">
    <property type="protein sequence ID" value="MFC7667605.1"/>
    <property type="molecule type" value="Genomic_DNA"/>
</dbReference>
<reference evidence="2" key="1">
    <citation type="journal article" date="2019" name="Int. J. Syst. Evol. Microbiol.">
        <title>The Global Catalogue of Microorganisms (GCM) 10K type strain sequencing project: providing services to taxonomists for standard genome sequencing and annotation.</title>
        <authorList>
            <consortium name="The Broad Institute Genomics Platform"/>
            <consortium name="The Broad Institute Genome Sequencing Center for Infectious Disease"/>
            <person name="Wu L."/>
            <person name="Ma J."/>
        </authorList>
    </citation>
    <scope>NUCLEOTIDE SEQUENCE [LARGE SCALE GENOMIC DNA]</scope>
    <source>
        <strain evidence="2">JCM 19635</strain>
    </source>
</reference>